<name>A0AA40D0A5_9PEZI</name>
<dbReference type="EMBL" id="JAULSV010000001">
    <property type="protein sequence ID" value="KAK0657007.1"/>
    <property type="molecule type" value="Genomic_DNA"/>
</dbReference>
<comment type="caution">
    <text evidence="1">The sequence shown here is derived from an EMBL/GenBank/DDBJ whole genome shotgun (WGS) entry which is preliminary data.</text>
</comment>
<accession>A0AA40D0A5</accession>
<gene>
    <name evidence="1" type="ORF">B0T16DRAFT_50235</name>
</gene>
<organism evidence="1 2">
    <name type="scientific">Cercophora newfieldiana</name>
    <dbReference type="NCBI Taxonomy" id="92897"/>
    <lineage>
        <taxon>Eukaryota</taxon>
        <taxon>Fungi</taxon>
        <taxon>Dikarya</taxon>
        <taxon>Ascomycota</taxon>
        <taxon>Pezizomycotina</taxon>
        <taxon>Sordariomycetes</taxon>
        <taxon>Sordariomycetidae</taxon>
        <taxon>Sordariales</taxon>
        <taxon>Lasiosphaeriaceae</taxon>
        <taxon>Cercophora</taxon>
    </lineage>
</organism>
<evidence type="ECO:0000313" key="2">
    <source>
        <dbReference type="Proteomes" id="UP001174936"/>
    </source>
</evidence>
<dbReference type="AlphaFoldDB" id="A0AA40D0A5"/>
<protein>
    <submittedName>
        <fullName evidence="1">Uncharacterized protein</fullName>
    </submittedName>
</protein>
<evidence type="ECO:0000313" key="1">
    <source>
        <dbReference type="EMBL" id="KAK0657007.1"/>
    </source>
</evidence>
<proteinExistence type="predicted"/>
<keyword evidence="2" id="KW-1185">Reference proteome</keyword>
<reference evidence="1" key="1">
    <citation type="submission" date="2023-06" db="EMBL/GenBank/DDBJ databases">
        <title>Genome-scale phylogeny and comparative genomics of the fungal order Sordariales.</title>
        <authorList>
            <consortium name="Lawrence Berkeley National Laboratory"/>
            <person name="Hensen N."/>
            <person name="Bonometti L."/>
            <person name="Westerberg I."/>
            <person name="Brannstrom I.O."/>
            <person name="Guillou S."/>
            <person name="Cros-Aarteil S."/>
            <person name="Calhoun S."/>
            <person name="Haridas S."/>
            <person name="Kuo A."/>
            <person name="Mondo S."/>
            <person name="Pangilinan J."/>
            <person name="Riley R."/>
            <person name="Labutti K."/>
            <person name="Andreopoulos B."/>
            <person name="Lipzen A."/>
            <person name="Chen C."/>
            <person name="Yanf M."/>
            <person name="Daum C."/>
            <person name="Ng V."/>
            <person name="Clum A."/>
            <person name="Steindorff A."/>
            <person name="Ohm R."/>
            <person name="Martin F."/>
            <person name="Silar P."/>
            <person name="Natvig D."/>
            <person name="Lalanne C."/>
            <person name="Gautier V."/>
            <person name="Ament-Velasquez S.L."/>
            <person name="Kruys A."/>
            <person name="Hutchinson M.I."/>
            <person name="Powell A.J."/>
            <person name="Barry K."/>
            <person name="Miller A.N."/>
            <person name="Grigoriev I.V."/>
            <person name="Debuchy R."/>
            <person name="Gladieux P."/>
            <person name="Thoren M.H."/>
            <person name="Johannesson H."/>
        </authorList>
    </citation>
    <scope>NUCLEOTIDE SEQUENCE</scope>
    <source>
        <strain evidence="1">SMH2532-1</strain>
    </source>
</reference>
<dbReference type="Proteomes" id="UP001174936">
    <property type="component" value="Unassembled WGS sequence"/>
</dbReference>
<sequence>MDGRVGSYRWVCANVSEEWYQPWSKERAQGGFSSVALVPINDRWVHKKHGRQGSATTDILRAQQHILFVFSLPKEAGAPHIDGAMSGEETGER</sequence>